<reference evidence="2 3" key="1">
    <citation type="submission" date="2016-04" db="EMBL/GenBank/DDBJ databases">
        <title>A degradative enzymes factory behind the ericoid mycorrhizal symbiosis.</title>
        <authorList>
            <consortium name="DOE Joint Genome Institute"/>
            <person name="Martino E."/>
            <person name="Morin E."/>
            <person name="Grelet G."/>
            <person name="Kuo A."/>
            <person name="Kohler A."/>
            <person name="Daghino S."/>
            <person name="Barry K."/>
            <person name="Choi C."/>
            <person name="Cichocki N."/>
            <person name="Clum A."/>
            <person name="Copeland A."/>
            <person name="Hainaut M."/>
            <person name="Haridas S."/>
            <person name="Labutti K."/>
            <person name="Lindquist E."/>
            <person name="Lipzen A."/>
            <person name="Khouja H.-R."/>
            <person name="Murat C."/>
            <person name="Ohm R."/>
            <person name="Olson A."/>
            <person name="Spatafora J."/>
            <person name="Veneault-Fourrey C."/>
            <person name="Henrissat B."/>
            <person name="Grigoriev I."/>
            <person name="Martin F."/>
            <person name="Perotto S."/>
        </authorList>
    </citation>
    <scope>NUCLEOTIDE SEQUENCE [LARGE SCALE GENOMIC DNA]</scope>
    <source>
        <strain evidence="2 3">F</strain>
    </source>
</reference>
<dbReference type="InterPro" id="IPR045518">
    <property type="entry name" value="2EXR"/>
</dbReference>
<dbReference type="Proteomes" id="UP000235786">
    <property type="component" value="Unassembled WGS sequence"/>
</dbReference>
<proteinExistence type="predicted"/>
<evidence type="ECO:0000313" key="2">
    <source>
        <dbReference type="EMBL" id="PMD41226.1"/>
    </source>
</evidence>
<dbReference type="EMBL" id="KZ613944">
    <property type="protein sequence ID" value="PMD41226.1"/>
    <property type="molecule type" value="Genomic_DNA"/>
</dbReference>
<feature type="domain" description="2EXR" evidence="1">
    <location>
        <begin position="6"/>
        <end position="99"/>
    </location>
</feature>
<dbReference type="PANTHER" id="PTHR35910">
    <property type="entry name" value="2EXR DOMAIN-CONTAINING PROTEIN"/>
    <property type="match status" value="1"/>
</dbReference>
<sequence length="276" mass="31797">MTPQTFHLFPNLPPELRNKIYTLTLTPRLLPIYSTSTPNPLRAPIPSLLHTCQESRLVLIASGYRLAFSCPIPKAGSEEENNGKSASWKQWFNPEIDTVFPVELETVYEYSPQFHLRRVFDDTWFETRFSVEDAKSVRRLAVLGSCTPQLAANRARWDTLLRYLRFFGGIESVEVVESIEFVGVLEWMNSERDFLESFKGVELRCMEVGREEVGGWVNGLASGVVCKRFSRAVREWVLGGREESAFLGHCYGKLETVLRAERERERERRRSGRSRV</sequence>
<keyword evidence="3" id="KW-1185">Reference proteome</keyword>
<protein>
    <recommendedName>
        <fullName evidence="1">2EXR domain-containing protein</fullName>
    </recommendedName>
</protein>
<dbReference type="Pfam" id="PF20150">
    <property type="entry name" value="2EXR"/>
    <property type="match status" value="1"/>
</dbReference>
<dbReference type="PANTHER" id="PTHR35910:SF1">
    <property type="entry name" value="2EXR DOMAIN-CONTAINING PROTEIN"/>
    <property type="match status" value="1"/>
</dbReference>
<evidence type="ECO:0000313" key="3">
    <source>
        <dbReference type="Proteomes" id="UP000235786"/>
    </source>
</evidence>
<evidence type="ECO:0000259" key="1">
    <source>
        <dbReference type="Pfam" id="PF20150"/>
    </source>
</evidence>
<organism evidence="2 3">
    <name type="scientific">Hyaloscypha variabilis (strain UAMH 11265 / GT02V1 / F)</name>
    <name type="common">Meliniomyces variabilis</name>
    <dbReference type="NCBI Taxonomy" id="1149755"/>
    <lineage>
        <taxon>Eukaryota</taxon>
        <taxon>Fungi</taxon>
        <taxon>Dikarya</taxon>
        <taxon>Ascomycota</taxon>
        <taxon>Pezizomycotina</taxon>
        <taxon>Leotiomycetes</taxon>
        <taxon>Helotiales</taxon>
        <taxon>Hyaloscyphaceae</taxon>
        <taxon>Hyaloscypha</taxon>
        <taxon>Hyaloscypha variabilis</taxon>
    </lineage>
</organism>
<name>A0A2J6RRR9_HYAVF</name>
<dbReference type="OrthoDB" id="3542620at2759"/>
<gene>
    <name evidence="2" type="ORF">L207DRAFT_511144</name>
</gene>
<accession>A0A2J6RRR9</accession>
<dbReference type="AlphaFoldDB" id="A0A2J6RRR9"/>